<dbReference type="EMBL" id="AP014521">
    <property type="protein sequence ID" value="BAP58668.1"/>
    <property type="molecule type" value="Genomic_DNA"/>
</dbReference>
<dbReference type="CDD" id="cd03217">
    <property type="entry name" value="ABC_FeS_Assembly"/>
    <property type="match status" value="1"/>
</dbReference>
<dbReference type="OrthoDB" id="9806149at2"/>
<gene>
    <name evidence="5" type="primary">sufC</name>
    <name evidence="5" type="ORF">TGUWTKB_4410</name>
</gene>
<dbReference type="InterPro" id="IPR027417">
    <property type="entry name" value="P-loop_NTPase"/>
</dbReference>
<dbReference type="InterPro" id="IPR003593">
    <property type="entry name" value="AAA+_ATPase"/>
</dbReference>
<dbReference type="InterPro" id="IPR010230">
    <property type="entry name" value="FeS-cluster_ATPase_SufC"/>
</dbReference>
<keyword evidence="3" id="KW-0067">ATP-binding</keyword>
<keyword evidence="6" id="KW-1185">Reference proteome</keyword>
<dbReference type="SUPFAM" id="SSF52540">
    <property type="entry name" value="P-loop containing nucleoside triphosphate hydrolases"/>
    <property type="match status" value="1"/>
</dbReference>
<dbReference type="InterPro" id="IPR003439">
    <property type="entry name" value="ABC_transporter-like_ATP-bd"/>
</dbReference>
<feature type="domain" description="ABC transporter" evidence="4">
    <location>
        <begin position="2"/>
        <end position="246"/>
    </location>
</feature>
<dbReference type="Proteomes" id="UP000031627">
    <property type="component" value="Chromosome"/>
</dbReference>
<evidence type="ECO:0000256" key="1">
    <source>
        <dbReference type="ARBA" id="ARBA00006216"/>
    </source>
</evidence>
<evidence type="ECO:0000259" key="4">
    <source>
        <dbReference type="PROSITE" id="PS50893"/>
    </source>
</evidence>
<dbReference type="SMART" id="SM00382">
    <property type="entry name" value="AAA"/>
    <property type="match status" value="1"/>
</dbReference>
<dbReference type="InterPro" id="IPR017871">
    <property type="entry name" value="ABC_transporter-like_CS"/>
</dbReference>
<dbReference type="PANTHER" id="PTHR43204:SF1">
    <property type="entry name" value="ABC TRANSPORTER I FAMILY MEMBER 6, CHLOROPLASTIC"/>
    <property type="match status" value="1"/>
</dbReference>
<dbReference type="PANTHER" id="PTHR43204">
    <property type="entry name" value="ABC TRANSPORTER I FAMILY MEMBER 6, CHLOROPLASTIC"/>
    <property type="match status" value="1"/>
</dbReference>
<dbReference type="Pfam" id="PF00005">
    <property type="entry name" value="ABC_tran"/>
    <property type="match status" value="1"/>
</dbReference>
<evidence type="ECO:0000313" key="5">
    <source>
        <dbReference type="EMBL" id="BAP58668.1"/>
    </source>
</evidence>
<dbReference type="PROSITE" id="PS00211">
    <property type="entry name" value="ABC_TRANSPORTER_1"/>
    <property type="match status" value="1"/>
</dbReference>
<dbReference type="RefSeq" id="WP_041063150.1">
    <property type="nucleotide sequence ID" value="NZ_AP014521.1"/>
</dbReference>
<sequence length="248" mass="28447">MLKIKDLQIAMKNKIILNNFNFKIGLNEIHAIMGPNGSGKSTFSATLAGNEKYKVLNGSMFFNNKDLMLLSPEERAGEGIFVAFQYPAEIPGVNNQFFLQTAINSIRKYRNLPILDRYDLSKLIEKALSLLKIEKKMLNRFVNVDFSGGEKKRNDILQMILLEPKLCILDETDSGLDIDALRIVANGINQLRDGKRSFIIITHYKRILEYIRPDVVHILYNGKILVSDNLKLVKKIEEKGYEWLIRSR</sequence>
<dbReference type="GO" id="GO:0005524">
    <property type="term" value="F:ATP binding"/>
    <property type="evidence" value="ECO:0007669"/>
    <property type="project" value="UniProtKB-KW"/>
</dbReference>
<dbReference type="STRING" id="1410383.TGUWTKB_4410"/>
<protein>
    <submittedName>
        <fullName evidence="5">Cysteine desulfurase ATPase component</fullName>
    </submittedName>
</protein>
<organism evidence="5 6">
    <name type="scientific">Candidatus Tachikawaea gelatinosa</name>
    <dbReference type="NCBI Taxonomy" id="1410383"/>
    <lineage>
        <taxon>Bacteria</taxon>
        <taxon>Pseudomonadati</taxon>
        <taxon>Pseudomonadota</taxon>
        <taxon>Gammaproteobacteria</taxon>
        <taxon>Enterobacterales</taxon>
        <taxon>Enterobacteriaceae</taxon>
        <taxon>Candidatus Tachikawaea</taxon>
    </lineage>
</organism>
<dbReference type="Gene3D" id="3.40.50.300">
    <property type="entry name" value="P-loop containing nucleotide triphosphate hydrolases"/>
    <property type="match status" value="1"/>
</dbReference>
<evidence type="ECO:0000313" key="6">
    <source>
        <dbReference type="Proteomes" id="UP000031627"/>
    </source>
</evidence>
<dbReference type="HOGENOM" id="CLU_000604_48_1_6"/>
<reference evidence="6" key="1">
    <citation type="submission" date="2013-11" db="EMBL/GenBank/DDBJ databases">
        <title>Symbiont-containing voluminous jelly as an extraordinary maternal gift for overwintering insect nymphs.</title>
        <authorList>
            <person name="Kaiwa N."/>
            <person name="Hosokawa T."/>
            <person name="Nikoh N."/>
            <person name="Meng X.Y."/>
            <person name="Tanahashi M."/>
            <person name="Moriyama M."/>
            <person name="Maeda T."/>
            <person name="Yamaguchi K."/>
            <person name="Shigenobu S."/>
            <person name="Ito M."/>
            <person name="Fukatsu T."/>
        </authorList>
    </citation>
    <scope>NUCLEOTIDE SEQUENCE [LARGE SCALE GENOMIC DNA]</scope>
    <source>
        <strain evidence="6">UwTKB</strain>
    </source>
</reference>
<evidence type="ECO:0000256" key="2">
    <source>
        <dbReference type="ARBA" id="ARBA00022741"/>
    </source>
</evidence>
<reference evidence="5 6" key="2">
    <citation type="journal article" date="2014" name="Curr. Biol.">
        <title>Symbiont-Supplemented Maternal Investment Underpinning Host's Ecological Adaptation.</title>
        <authorList>
            <person name="Kaiwa N."/>
            <person name="Hosokawa T."/>
            <person name="Nikoh N."/>
            <person name="Tanahashi M."/>
            <person name="Moriyama M."/>
            <person name="Meng X.Y."/>
            <person name="Maeda T."/>
            <person name="Yamaguchi K."/>
            <person name="Shigenobu S."/>
            <person name="Ito M."/>
            <person name="Fukatsu T."/>
        </authorList>
    </citation>
    <scope>NUCLEOTIDE SEQUENCE [LARGE SCALE GENOMIC DNA]</scope>
    <source>
        <strain evidence="5 6">UwTKB</strain>
    </source>
</reference>
<accession>A0A090AJP2</accession>
<evidence type="ECO:0000256" key="3">
    <source>
        <dbReference type="ARBA" id="ARBA00022840"/>
    </source>
</evidence>
<name>A0A090AJP2_9ENTR</name>
<proteinExistence type="inferred from homology"/>
<dbReference type="PROSITE" id="PS50893">
    <property type="entry name" value="ABC_TRANSPORTER_2"/>
    <property type="match status" value="1"/>
</dbReference>
<dbReference type="GO" id="GO:0016887">
    <property type="term" value="F:ATP hydrolysis activity"/>
    <property type="evidence" value="ECO:0007669"/>
    <property type="project" value="InterPro"/>
</dbReference>
<keyword evidence="2" id="KW-0547">Nucleotide-binding</keyword>
<dbReference type="NCBIfam" id="TIGR01978">
    <property type="entry name" value="sufC"/>
    <property type="match status" value="1"/>
</dbReference>
<dbReference type="AlphaFoldDB" id="A0A090AJP2"/>
<dbReference type="KEGG" id="sbw:TGUWTKB_4410"/>
<comment type="similarity">
    <text evidence="1">Belongs to the ABC transporter superfamily. Ycf16 family.</text>
</comment>